<proteinExistence type="predicted"/>
<reference evidence="9 10" key="1">
    <citation type="submission" date="2019-08" db="EMBL/GenBank/DDBJ databases">
        <title>The genome of the soybean aphid Biotype 1, its phylome, world population structure and adaptation to the North American continent.</title>
        <authorList>
            <person name="Giordano R."/>
            <person name="Donthu R.K."/>
            <person name="Hernandez A.G."/>
            <person name="Wright C.L."/>
            <person name="Zimin A.V."/>
        </authorList>
    </citation>
    <scope>NUCLEOTIDE SEQUENCE [LARGE SCALE GENOMIC DNA]</scope>
    <source>
        <tissue evidence="9">Whole aphids</tissue>
    </source>
</reference>
<feature type="transmembrane region" description="Helical" evidence="8">
    <location>
        <begin position="173"/>
        <end position="193"/>
    </location>
</feature>
<keyword evidence="6" id="KW-0675">Receptor</keyword>
<evidence type="ECO:0000256" key="1">
    <source>
        <dbReference type="ARBA" id="ARBA00004651"/>
    </source>
</evidence>
<protein>
    <recommendedName>
        <fullName evidence="11">Gustatory receptor</fullName>
    </recommendedName>
</protein>
<dbReference type="GO" id="GO:0030425">
    <property type="term" value="C:dendrite"/>
    <property type="evidence" value="ECO:0007669"/>
    <property type="project" value="TreeGrafter"/>
</dbReference>
<keyword evidence="4 8" id="KW-1133">Transmembrane helix</keyword>
<feature type="transmembrane region" description="Helical" evidence="8">
    <location>
        <begin position="149"/>
        <end position="167"/>
    </location>
</feature>
<sequence>MNSVNDYYGYMRLTHLIAVCWGLPIIRKKTNNDFKYDGDTDVQGHRYSFDLRVTPIWLAYAALDAYVLYYNYLTASGYVGESFKKCFEESYCFAVIELVNRNLGPFTALMCTMFYGRRHKAAALAGTERVLAFIRETDRDAATLLSPAAKYYSAAVIVAYCACLWLYTVVQPAAVVVMFCVNAMGQTALYNLAMFQYYVLGRSYACVNRLLEASADRPLADRVARLADIFNELGRQVENMNRAYTLGLLLRLPYSIVRLVMLVFRIIEYTAIARAGQGHPMSRIAITLIVEHVGEILMFLQQFVIFCITGTHLSYEANKTLASLQKLKLDHRNHLDLNIKKNINIFWIQACARNVNATIGGFVFINMDLMKAICGIIATFGGALNLDTISITQNYKYLRLAHVTTLCFGLPYTRRKIKENFDHDGHIGTLSGGYRYSFDKRLIPVWTLYACLNVYVVHYNYVEGVRYVDGSFQTCFEESYCFALIELFNRNVGPSSNVVCSMFYGRWHKIAGLAGAERTLRFLDDTRDVPPADHQGLSRAVWYAAPASLAAYASVSQFYMQMVPPAVVIAYWFNGMGQMVVYVLVLVQYYVLARGFSRVNDMVEALEVARDPTSAGRSLTWLAGVYDELCTLTGYVNRAYTPEMLLQWAYNIVRVIMVMFRLLEIADSPIASVTPYLVVQHLGELLIFVVHTSCMCTIGQRLSSESKRILACLEKLKLRNSYITNMEIKKAVEIFYVRANARNVYASIGGFIIFDMSLIRCVCSVLATY</sequence>
<dbReference type="PANTHER" id="PTHR21143:SF121">
    <property type="entry name" value="GUSTATORY AND ODORANT RECEPTOR 21A"/>
    <property type="match status" value="1"/>
</dbReference>
<keyword evidence="3 8" id="KW-0812">Transmembrane</keyword>
<dbReference type="GO" id="GO:0007165">
    <property type="term" value="P:signal transduction"/>
    <property type="evidence" value="ECO:0007669"/>
    <property type="project" value="UniProtKB-KW"/>
</dbReference>
<evidence type="ECO:0000256" key="4">
    <source>
        <dbReference type="ARBA" id="ARBA00022989"/>
    </source>
</evidence>
<dbReference type="GO" id="GO:0050909">
    <property type="term" value="P:sensory perception of taste"/>
    <property type="evidence" value="ECO:0007669"/>
    <property type="project" value="InterPro"/>
</dbReference>
<gene>
    <name evidence="9" type="ORF">AGLY_006600</name>
</gene>
<comment type="caution">
    <text evidence="9">The sequence shown here is derived from an EMBL/GenBank/DDBJ whole genome shotgun (WGS) entry which is preliminary data.</text>
</comment>
<dbReference type="PANTHER" id="PTHR21143">
    <property type="entry name" value="INVERTEBRATE GUSTATORY RECEPTOR"/>
    <property type="match status" value="1"/>
</dbReference>
<dbReference type="InterPro" id="IPR013604">
    <property type="entry name" value="7TM_chemorcpt"/>
</dbReference>
<dbReference type="EMBL" id="VYZN01000018">
    <property type="protein sequence ID" value="KAE9537577.1"/>
    <property type="molecule type" value="Genomic_DNA"/>
</dbReference>
<feature type="transmembrane region" description="Helical" evidence="8">
    <location>
        <begin position="7"/>
        <end position="26"/>
    </location>
</feature>
<evidence type="ECO:0000256" key="2">
    <source>
        <dbReference type="ARBA" id="ARBA00022475"/>
    </source>
</evidence>
<dbReference type="GO" id="GO:0043025">
    <property type="term" value="C:neuronal cell body"/>
    <property type="evidence" value="ECO:0007669"/>
    <property type="project" value="TreeGrafter"/>
</dbReference>
<keyword evidence="5 8" id="KW-0472">Membrane</keyword>
<evidence type="ECO:0008006" key="11">
    <source>
        <dbReference type="Google" id="ProtNLM"/>
    </source>
</evidence>
<keyword evidence="7" id="KW-0807">Transducer</keyword>
<dbReference type="OrthoDB" id="6366728at2759"/>
<organism evidence="9 10">
    <name type="scientific">Aphis glycines</name>
    <name type="common">Soybean aphid</name>
    <dbReference type="NCBI Taxonomy" id="307491"/>
    <lineage>
        <taxon>Eukaryota</taxon>
        <taxon>Metazoa</taxon>
        <taxon>Ecdysozoa</taxon>
        <taxon>Arthropoda</taxon>
        <taxon>Hexapoda</taxon>
        <taxon>Insecta</taxon>
        <taxon>Pterygota</taxon>
        <taxon>Neoptera</taxon>
        <taxon>Paraneoptera</taxon>
        <taxon>Hemiptera</taxon>
        <taxon>Sternorrhyncha</taxon>
        <taxon>Aphidomorpha</taxon>
        <taxon>Aphidoidea</taxon>
        <taxon>Aphididae</taxon>
        <taxon>Aphidini</taxon>
        <taxon>Aphis</taxon>
        <taxon>Aphis</taxon>
    </lineage>
</organism>
<keyword evidence="10" id="KW-1185">Reference proteome</keyword>
<dbReference type="GO" id="GO:0030424">
    <property type="term" value="C:axon"/>
    <property type="evidence" value="ECO:0007669"/>
    <property type="project" value="TreeGrafter"/>
</dbReference>
<feature type="transmembrane region" description="Helical" evidence="8">
    <location>
        <begin position="571"/>
        <end position="592"/>
    </location>
</feature>
<evidence type="ECO:0000256" key="3">
    <source>
        <dbReference type="ARBA" id="ARBA00022692"/>
    </source>
</evidence>
<keyword evidence="2" id="KW-1003">Cell membrane</keyword>
<evidence type="ECO:0000256" key="8">
    <source>
        <dbReference type="SAM" id="Phobius"/>
    </source>
</evidence>
<dbReference type="GO" id="GO:0005886">
    <property type="term" value="C:plasma membrane"/>
    <property type="evidence" value="ECO:0007669"/>
    <property type="project" value="UniProtKB-SubCell"/>
</dbReference>
<evidence type="ECO:0000256" key="5">
    <source>
        <dbReference type="ARBA" id="ARBA00023136"/>
    </source>
</evidence>
<evidence type="ECO:0000256" key="6">
    <source>
        <dbReference type="ARBA" id="ARBA00023170"/>
    </source>
</evidence>
<evidence type="ECO:0000313" key="10">
    <source>
        <dbReference type="Proteomes" id="UP000475862"/>
    </source>
</evidence>
<dbReference type="AlphaFoldDB" id="A0A6G0TRJ2"/>
<dbReference type="Pfam" id="PF08395">
    <property type="entry name" value="7tm_7"/>
    <property type="match status" value="2"/>
</dbReference>
<feature type="non-terminal residue" evidence="9">
    <location>
        <position position="769"/>
    </location>
</feature>
<name>A0A6G0TRJ2_APHGL</name>
<accession>A0A6G0TRJ2</accession>
<dbReference type="Proteomes" id="UP000475862">
    <property type="component" value="Unassembled WGS sequence"/>
</dbReference>
<evidence type="ECO:0000256" key="7">
    <source>
        <dbReference type="ARBA" id="ARBA00023224"/>
    </source>
</evidence>
<comment type="subcellular location">
    <subcellularLocation>
        <location evidence="1">Cell membrane</location>
        <topology evidence="1">Multi-pass membrane protein</topology>
    </subcellularLocation>
</comment>
<evidence type="ECO:0000313" key="9">
    <source>
        <dbReference type="EMBL" id="KAE9537577.1"/>
    </source>
</evidence>